<gene>
    <name evidence="7" type="ORF">OSTLU_32092</name>
</gene>
<dbReference type="STRING" id="436017.A4RYN6"/>
<dbReference type="Gramene" id="ABO96716">
    <property type="protein sequence ID" value="ABO96716"/>
    <property type="gene ID" value="OSTLU_32092"/>
</dbReference>
<dbReference type="GeneID" id="5002555"/>
<comment type="similarity">
    <text evidence="2 5">Belongs to the UTP11 family.</text>
</comment>
<dbReference type="Pfam" id="PF03998">
    <property type="entry name" value="Utp11"/>
    <property type="match status" value="1"/>
</dbReference>
<evidence type="ECO:0000313" key="7">
    <source>
        <dbReference type="EMBL" id="ABO96716.1"/>
    </source>
</evidence>
<evidence type="ECO:0000256" key="5">
    <source>
        <dbReference type="PIRNR" id="PIRNR015952"/>
    </source>
</evidence>
<dbReference type="KEGG" id="olu:OSTLU_32092"/>
<evidence type="ECO:0000256" key="3">
    <source>
        <dbReference type="ARBA" id="ARBA00022552"/>
    </source>
</evidence>
<evidence type="ECO:0000256" key="1">
    <source>
        <dbReference type="ARBA" id="ARBA00004604"/>
    </source>
</evidence>
<evidence type="ECO:0000313" key="8">
    <source>
        <dbReference type="Proteomes" id="UP000001568"/>
    </source>
</evidence>
<dbReference type="PANTHER" id="PTHR12838:SF0">
    <property type="entry name" value="U3 SMALL NUCLEOLAR RNA-ASSOCIATED PROTEIN 11-RELATED"/>
    <property type="match status" value="1"/>
</dbReference>
<dbReference type="HOGENOM" id="CLU_061887_0_2_1"/>
<dbReference type="OMA" id="ERSQPKW"/>
<keyword evidence="8" id="KW-1185">Reference proteome</keyword>
<dbReference type="eggNOG" id="KOG3237">
    <property type="taxonomic scope" value="Eukaryota"/>
</dbReference>
<dbReference type="PIRSF" id="PIRSF015952">
    <property type="entry name" value="U3snoRNP11"/>
    <property type="match status" value="1"/>
</dbReference>
<comment type="subcellular location">
    <subcellularLocation>
        <location evidence="1 5">Nucleus</location>
        <location evidence="1 5">Nucleolus</location>
    </subcellularLocation>
</comment>
<keyword evidence="3 5" id="KW-0698">rRNA processing</keyword>
<evidence type="ECO:0000256" key="6">
    <source>
        <dbReference type="SAM" id="MobiDB-lite"/>
    </source>
</evidence>
<evidence type="ECO:0000256" key="4">
    <source>
        <dbReference type="ARBA" id="ARBA00023242"/>
    </source>
</evidence>
<dbReference type="EMBL" id="CP000586">
    <property type="protein sequence ID" value="ABO96716.1"/>
    <property type="molecule type" value="Genomic_DNA"/>
</dbReference>
<name>A4RYN6_OSTLU</name>
<reference evidence="7 8" key="1">
    <citation type="journal article" date="2007" name="Proc. Natl. Acad. Sci. U.S.A.">
        <title>The tiny eukaryote Ostreococcus provides genomic insights into the paradox of plankton speciation.</title>
        <authorList>
            <person name="Palenik B."/>
            <person name="Grimwood J."/>
            <person name="Aerts A."/>
            <person name="Rouze P."/>
            <person name="Salamov A."/>
            <person name="Putnam N."/>
            <person name="Dupont C."/>
            <person name="Jorgensen R."/>
            <person name="Derelle E."/>
            <person name="Rombauts S."/>
            <person name="Zhou K."/>
            <person name="Otillar R."/>
            <person name="Merchant S.S."/>
            <person name="Podell S."/>
            <person name="Gaasterland T."/>
            <person name="Napoli C."/>
            <person name="Gendler K."/>
            <person name="Manuell A."/>
            <person name="Tai V."/>
            <person name="Vallon O."/>
            <person name="Piganeau G."/>
            <person name="Jancek S."/>
            <person name="Heijde M."/>
            <person name="Jabbari K."/>
            <person name="Bowler C."/>
            <person name="Lohr M."/>
            <person name="Robbens S."/>
            <person name="Werner G."/>
            <person name="Dubchak I."/>
            <person name="Pazour G.J."/>
            <person name="Ren Q."/>
            <person name="Paulsen I."/>
            <person name="Delwiche C."/>
            <person name="Schmutz J."/>
            <person name="Rokhsar D."/>
            <person name="Van de Peer Y."/>
            <person name="Moreau H."/>
            <person name="Grigoriev I.V."/>
        </authorList>
    </citation>
    <scope>NUCLEOTIDE SEQUENCE [LARGE SCALE GENOMIC DNA]</scope>
    <source>
        <strain evidence="7 8">CCE9901</strain>
    </source>
</reference>
<dbReference type="GO" id="GO:0032040">
    <property type="term" value="C:small-subunit processome"/>
    <property type="evidence" value="ECO:0007669"/>
    <property type="project" value="UniProtKB-UniRule"/>
</dbReference>
<sequence>MSSSLRNAVKRKTHKERSQLSERKRFGLLEKKKDYVLRARDYHKKEDAINALKRKAAYRNPDEFYFAMQKAKTDDGVHVARSTEQNKYTEEELRVMKTQDVKYVQMKAAIEGKKVEKMKRNLHGIGVPVKRKHTVFVDTEEEAKSFDAAEHFDTVPELVNRTFNRPRRAQLEDEDAVVGVRSDGAAGSSGTGASEISMKRLTRMQKGAYKTYTAYDERAKKLKDMSAEMAMQKVISHSKGHKVKITKTNPDGTKTSYFKWKQERQK</sequence>
<feature type="compositionally biased region" description="Polar residues" evidence="6">
    <location>
        <begin position="246"/>
        <end position="256"/>
    </location>
</feature>
<dbReference type="AlphaFoldDB" id="A4RYN6"/>
<organism evidence="7 8">
    <name type="scientific">Ostreococcus lucimarinus (strain CCE9901)</name>
    <dbReference type="NCBI Taxonomy" id="436017"/>
    <lineage>
        <taxon>Eukaryota</taxon>
        <taxon>Viridiplantae</taxon>
        <taxon>Chlorophyta</taxon>
        <taxon>Mamiellophyceae</taxon>
        <taxon>Mamiellales</taxon>
        <taxon>Bathycoccaceae</taxon>
        <taxon>Ostreococcus</taxon>
    </lineage>
</organism>
<feature type="region of interest" description="Disordered" evidence="6">
    <location>
        <begin position="1"/>
        <end position="24"/>
    </location>
</feature>
<protein>
    <recommendedName>
        <fullName evidence="5">U3 small nucleolar RNA-associated protein 11</fullName>
        <shortName evidence="5">U3 snoRNA-associated protein 11</shortName>
    </recommendedName>
</protein>
<feature type="region of interest" description="Disordered" evidence="6">
    <location>
        <begin position="237"/>
        <end position="266"/>
    </location>
</feature>
<dbReference type="OrthoDB" id="495000at2759"/>
<dbReference type="RefSeq" id="XP_001418423.1">
    <property type="nucleotide sequence ID" value="XM_001418386.1"/>
</dbReference>
<dbReference type="InterPro" id="IPR007144">
    <property type="entry name" value="SSU_processome_Utp11"/>
</dbReference>
<keyword evidence="4 5" id="KW-0539">Nucleus</keyword>
<evidence type="ECO:0000256" key="2">
    <source>
        <dbReference type="ARBA" id="ARBA00008105"/>
    </source>
</evidence>
<comment type="subunit">
    <text evidence="5">Component of the ribosomal small subunit (SSU) processome.</text>
</comment>
<proteinExistence type="inferred from homology"/>
<dbReference type="PANTHER" id="PTHR12838">
    <property type="entry name" value="U3 SMALL NUCLEOLAR RNA-ASSOCIATED PROTEIN 11"/>
    <property type="match status" value="1"/>
</dbReference>
<dbReference type="GO" id="GO:0006364">
    <property type="term" value="P:rRNA processing"/>
    <property type="evidence" value="ECO:0007669"/>
    <property type="project" value="UniProtKB-UniRule"/>
</dbReference>
<accession>A4RYN6</accession>
<comment type="function">
    <text evidence="5">Involved in nucleolar processing of pre-18S ribosomal RNA.</text>
</comment>
<dbReference type="Proteomes" id="UP000001568">
    <property type="component" value="Chromosome 6"/>
</dbReference>